<gene>
    <name evidence="1" type="ORF">F4821DRAFT_251728</name>
</gene>
<organism evidence="1 2">
    <name type="scientific">Hypoxylon rubiginosum</name>
    <dbReference type="NCBI Taxonomy" id="110542"/>
    <lineage>
        <taxon>Eukaryota</taxon>
        <taxon>Fungi</taxon>
        <taxon>Dikarya</taxon>
        <taxon>Ascomycota</taxon>
        <taxon>Pezizomycotina</taxon>
        <taxon>Sordariomycetes</taxon>
        <taxon>Xylariomycetidae</taxon>
        <taxon>Xylariales</taxon>
        <taxon>Hypoxylaceae</taxon>
        <taxon>Hypoxylon</taxon>
    </lineage>
</organism>
<dbReference type="EMBL" id="MU394454">
    <property type="protein sequence ID" value="KAI6080331.1"/>
    <property type="molecule type" value="Genomic_DNA"/>
</dbReference>
<name>A0ACC0CIX4_9PEZI</name>
<proteinExistence type="predicted"/>
<keyword evidence="2" id="KW-1185">Reference proteome</keyword>
<reference evidence="1 2" key="1">
    <citation type="journal article" date="2022" name="New Phytol.">
        <title>Ecological generalism drives hyperdiversity of secondary metabolite gene clusters in xylarialean endophytes.</title>
        <authorList>
            <person name="Franco M.E.E."/>
            <person name="Wisecaver J.H."/>
            <person name="Arnold A.E."/>
            <person name="Ju Y.M."/>
            <person name="Slot J.C."/>
            <person name="Ahrendt S."/>
            <person name="Moore L.P."/>
            <person name="Eastman K.E."/>
            <person name="Scott K."/>
            <person name="Konkel Z."/>
            <person name="Mondo S.J."/>
            <person name="Kuo A."/>
            <person name="Hayes R.D."/>
            <person name="Haridas S."/>
            <person name="Andreopoulos B."/>
            <person name="Riley R."/>
            <person name="LaButti K."/>
            <person name="Pangilinan J."/>
            <person name="Lipzen A."/>
            <person name="Amirebrahimi M."/>
            <person name="Yan J."/>
            <person name="Adam C."/>
            <person name="Keymanesh K."/>
            <person name="Ng V."/>
            <person name="Louie K."/>
            <person name="Northen T."/>
            <person name="Drula E."/>
            <person name="Henrissat B."/>
            <person name="Hsieh H.M."/>
            <person name="Youens-Clark K."/>
            <person name="Lutzoni F."/>
            <person name="Miadlikowska J."/>
            <person name="Eastwood D.C."/>
            <person name="Hamelin R.C."/>
            <person name="Grigoriev I.V."/>
            <person name="U'Ren J.M."/>
        </authorList>
    </citation>
    <scope>NUCLEOTIDE SEQUENCE [LARGE SCALE GENOMIC DNA]</scope>
    <source>
        <strain evidence="1 2">ER1909</strain>
    </source>
</reference>
<comment type="caution">
    <text evidence="1">The sequence shown here is derived from an EMBL/GenBank/DDBJ whole genome shotgun (WGS) entry which is preliminary data.</text>
</comment>
<protein>
    <submittedName>
        <fullName evidence="1">Polyketide synthase PksD</fullName>
    </submittedName>
</protein>
<dbReference type="Proteomes" id="UP001497680">
    <property type="component" value="Unassembled WGS sequence"/>
</dbReference>
<sequence length="2587" mass="284546">MEPIAIIGMSFRLPQGVEDEPSLWDTLEKGKNLVTDWPSSRANVDAFFENQAASNGTLRSKGAHFLSENPAAFDAPFFSISSKEAASMDPQQRLLLETAYHALENAGIPAEDVAGTDTGVFAGSMESDYHRSISKDPDEAPSSTVTGVSFSILANRLSWYFDLKGPSIPLNTACSSSIIALDIACQSLRSGQSSMALVTGSSLILSPELSLYLSNVNMLSPDSVCYSFDQRANGYGRGEGVIVLVLKTLSAAIRSKDHIRAVIRGAGSNQDGRTPGITQPSATSQEKLIRQVYRSCNLGFESTRYVEAHGTGTQIGDSTEMKAIGSVFRRVRSPAAPIYVGSVKANIGHLEGGSGLAGILKCVMILEKGVIPPNPLFEKMNIKINAKQNNIQVPTSCILWPSKSLRRISVNSFGFGGSNGHVIMDDAYHTLETLIAKDVFHLSPLTPTLVECERIKAGNARNDIAEERVAKIYSADVNGMRQDIAVLGSNENPKEAIYTPIDETTTVNCAGFVSVASGTAPSDLSDGSCKHQLLVYSARDQAALKRVLKQYSKYYDDRVLGSTSKLHKLAYTLAARRSLMAWRAFTVGKADLKPEAILNSSCMRPSLKPEICFVFTGQGAQYSKMGLELLQYPVFASTLSQANDAFQELGAHWSLLDRIESGEGINLPQFSQPLCTALQIALVELLKSFNVTPSAVVGHSSGEIGAAYAIGALSLESACMIAYHRGRLSGQLASSTRGAMMSVNLQEKDVHAYVNNVLPNGEIHIACVNSPSNVTLAGAEADINALKDHLDNDGVFAQKLKTGVAYHTPVMQQIAQEYLSCLDLLGCSVPDDITTPMVSSVTGQKVAPSELSTAQYWVDNLTSPVRFADALQYLTQAAPKLDRIKTVTDYLEIGPHGALRRPVVDTLSNYTESRYASVLSKFNSPLETTMEVAGQLFSRGYPVSITAVNQQGGNIGPSSFLADLPRYPFDHSRQYWHESRLSRDWRLRGAAPRSILGIRSSDWNPLEPKWRKMLSVEEEPWIADHVVDGTIVFPAAGMIVMAIEAVKQTVQTQQTISGYLIKEATFAAPISIQPEEKTEVLTRLRAIQDAYERTSLRFEVVVFVLDNDSWKECFKAVIHAKLKEVPTEVDRGLEARAAKQELSSSFEQARRLCTSPVTKQSFYKWLDKQNLSYGDAFALAEDIFWDGNDLCIARVDISSLSGQYEGVVHPAVLDNCFQICCTAPSEGMLTTLSTFIPHQMRDTLISATGWQYPQTRSIRIQTRSKLNISSTGIKCSFTTFADDGSLLCQAKHVGMSAVSHNESTGEGRALLHSIDWKPQLSLLTADQLSEFCKSDEFLEDETAAVDYCVRLENALHAYLERQLSRLQQTNEFQTPTHIKQFVSWIDRQLEKRQTKVEISDQRLGEEMEALRMIKPSWRIFLDVAQALPSIVRGETDALELLFSTPLAQDLYDEFFHRTCNHKLFSYLELAAHQTPTQKILEVGAGTGGMTNRILSMLRKIEDETGGTAFSEYVYTDVSTAYFEGASERFADYGDRITFKTLDLERDVGAQGFEPNTYDVIIAGSVLHATTNLSATLRNLRLALKPGGQLIFLEVTAPDCFVTSFGFGILPGWWCGEEESRAWCPTVTETKWDALLRENGFSGNDLVIRDYKDERARYVSIIVTSADTPSHAVVGGSRVLIVVDDQDEGQRSLALDLVKEGFDFSDYHPVVFALSQVADAKVCPTDHVLYLADMGKSLLAEPSEETFQLIQSWVQQSKQLLWITASSISHHHYPYTGLKDGLLRVIRSENNSKRIVSLSFENDTSDKSIFIQHIAQTFKSAFEAASPDTEYVVRDGKVLTGRLIQEVSLNSDLNSSIHPQVKHEAWLPGPALKFDVGTRGSLDTLRFIEDHDYNRELGPMDIEIEIQAWAIGFRDVFAALGRLDENEFGTDCAGVVKRVGTKCTKICPGDRVCTSQFGCMRTYVRANELDTIKVPESLSMEEACGVLNPGMTAWYSLIDVAQLQKGEKILIHAASGATGQVAIQIAQMVGAEIFATVGYDHKKHLLINDYGIPESHIFYSRDLSFAQGVMRVTGGYGVDVVLNSLVGEGLRESWECVAPYGRFIEIGKADIHANAALPMACFANNVSFTAVDLRHITFHRVDLARQLLHTTLRLVQAGTIRCPSPWHTYPLSAIEEAFRYFQSGKNTGRVVIRVDHSAKVQKYLICRRTWRFDGNATYLIAGGLGGVGRSVLRWMASKGARKLIVLSRSGATSEAAIQIVRELTEQGIYIATPRCDVTVADSLQRVLEDYGSAMGPIRGCVNATMVLQDSIFDNITHAQWESTIRSKVLSSWNLHTLLPTDLEFFILLSSASGTIGNAGQSNYAAGCTFQDSLSQYRVGLGQKAVSIDLGPMRTLGVVAENEALKRTFEKYQGLTQVEEEEFVALLDILCDPGYYSSASMRSQVTMGIVTPADILAQDVNDMALEHMHRSLFARFSHAKTNSSNTGPGNSINYAALFRQAGNTEKMIEIVTEALVRKVARALSVQPEDVDIDKPLHLYGVDSLVAVEIRNWIRKEFVADVPVFELMSGKTISAIGQLITRSSQIKEGP</sequence>
<accession>A0ACC0CIX4</accession>
<evidence type="ECO:0000313" key="2">
    <source>
        <dbReference type="Proteomes" id="UP001497680"/>
    </source>
</evidence>
<evidence type="ECO:0000313" key="1">
    <source>
        <dbReference type="EMBL" id="KAI6080331.1"/>
    </source>
</evidence>